<dbReference type="EMBL" id="FXTP01000005">
    <property type="protein sequence ID" value="SMO58157.1"/>
    <property type="molecule type" value="Genomic_DNA"/>
</dbReference>
<protein>
    <submittedName>
        <fullName evidence="3">Putative endonuclease</fullName>
    </submittedName>
</protein>
<dbReference type="PROSITE" id="PS50164">
    <property type="entry name" value="GIY_YIG"/>
    <property type="match status" value="1"/>
</dbReference>
<dbReference type="InterPro" id="IPR050190">
    <property type="entry name" value="UPF0213_domain"/>
</dbReference>
<evidence type="ECO:0000313" key="3">
    <source>
        <dbReference type="EMBL" id="SMO58157.1"/>
    </source>
</evidence>
<evidence type="ECO:0000313" key="4">
    <source>
        <dbReference type="Proteomes" id="UP000317557"/>
    </source>
</evidence>
<keyword evidence="3" id="KW-0540">Nuclease</keyword>
<evidence type="ECO:0000256" key="1">
    <source>
        <dbReference type="ARBA" id="ARBA00007435"/>
    </source>
</evidence>
<gene>
    <name evidence="3" type="ORF">SAMN06265219_105104</name>
</gene>
<keyword evidence="4" id="KW-1185">Reference proteome</keyword>
<keyword evidence="3" id="KW-0378">Hydrolase</keyword>
<dbReference type="GO" id="GO:0004519">
    <property type="term" value="F:endonuclease activity"/>
    <property type="evidence" value="ECO:0007669"/>
    <property type="project" value="UniProtKB-KW"/>
</dbReference>
<sequence length="89" mass="10372">MYEEVSWFVYIIRCGNGSLYTGCTNHVINRWRDHCSGKGAKYLRAFPPKELVYLEEQPNQSEACKREYAIKQLSRKQKEALIARLMAKG</sequence>
<dbReference type="PANTHER" id="PTHR34477:SF1">
    <property type="entry name" value="UPF0213 PROTEIN YHBQ"/>
    <property type="match status" value="1"/>
</dbReference>
<organism evidence="3 4">
    <name type="scientific">Gracilimonas mengyeensis</name>
    <dbReference type="NCBI Taxonomy" id="1302730"/>
    <lineage>
        <taxon>Bacteria</taxon>
        <taxon>Pseudomonadati</taxon>
        <taxon>Balneolota</taxon>
        <taxon>Balneolia</taxon>
        <taxon>Balneolales</taxon>
        <taxon>Balneolaceae</taxon>
        <taxon>Gracilimonas</taxon>
    </lineage>
</organism>
<dbReference type="RefSeq" id="WP_142453931.1">
    <property type="nucleotide sequence ID" value="NZ_FXTP01000005.1"/>
</dbReference>
<dbReference type="PANTHER" id="PTHR34477">
    <property type="entry name" value="UPF0213 PROTEIN YHBQ"/>
    <property type="match status" value="1"/>
</dbReference>
<dbReference type="SUPFAM" id="SSF82771">
    <property type="entry name" value="GIY-YIG endonuclease"/>
    <property type="match status" value="1"/>
</dbReference>
<dbReference type="InterPro" id="IPR035901">
    <property type="entry name" value="GIY-YIG_endonuc_sf"/>
</dbReference>
<name>A0A521CFE5_9BACT</name>
<dbReference type="Gene3D" id="3.40.1440.10">
    <property type="entry name" value="GIY-YIG endonuclease"/>
    <property type="match status" value="1"/>
</dbReference>
<dbReference type="AlphaFoldDB" id="A0A521CFE5"/>
<proteinExistence type="inferred from homology"/>
<reference evidence="3 4" key="1">
    <citation type="submission" date="2017-05" db="EMBL/GenBank/DDBJ databases">
        <authorList>
            <person name="Varghese N."/>
            <person name="Submissions S."/>
        </authorList>
    </citation>
    <scope>NUCLEOTIDE SEQUENCE [LARGE SCALE GENOMIC DNA]</scope>
    <source>
        <strain evidence="3 4">DSM 21985</strain>
    </source>
</reference>
<comment type="similarity">
    <text evidence="1">Belongs to the UPF0213 family.</text>
</comment>
<dbReference type="Pfam" id="PF01541">
    <property type="entry name" value="GIY-YIG"/>
    <property type="match status" value="1"/>
</dbReference>
<dbReference type="InterPro" id="IPR000305">
    <property type="entry name" value="GIY-YIG_endonuc"/>
</dbReference>
<accession>A0A521CFE5</accession>
<feature type="domain" description="GIY-YIG" evidence="2">
    <location>
        <begin position="5"/>
        <end position="80"/>
    </location>
</feature>
<evidence type="ECO:0000259" key="2">
    <source>
        <dbReference type="PROSITE" id="PS50164"/>
    </source>
</evidence>
<keyword evidence="3" id="KW-0255">Endonuclease</keyword>
<dbReference type="Proteomes" id="UP000317557">
    <property type="component" value="Unassembled WGS sequence"/>
</dbReference>
<dbReference type="CDD" id="cd10456">
    <property type="entry name" value="GIY-YIG_UPF0213"/>
    <property type="match status" value="1"/>
</dbReference>
<dbReference type="OrthoDB" id="1495241at2"/>